<evidence type="ECO:0000256" key="8">
    <source>
        <dbReference type="ARBA" id="ARBA00023065"/>
    </source>
</evidence>
<accession>A0A5N4A6W1</accession>
<keyword evidence="6 13" id="KW-1133">Transmembrane helix</keyword>
<proteinExistence type="inferred from homology"/>
<dbReference type="PRINTS" id="PR01078">
    <property type="entry name" value="AMINACHANNEL"/>
</dbReference>
<evidence type="ECO:0000256" key="7">
    <source>
        <dbReference type="ARBA" id="ARBA00023053"/>
    </source>
</evidence>
<feature type="transmembrane region" description="Helical" evidence="13">
    <location>
        <begin position="1039"/>
        <end position="1065"/>
    </location>
</feature>
<comment type="similarity">
    <text evidence="2 12">Belongs to the amiloride-sensitive sodium channel (TC 1.A.6) family.</text>
</comment>
<dbReference type="InParanoid" id="A0A5N4A6W1"/>
<evidence type="ECO:0000313" key="14">
    <source>
        <dbReference type="EMBL" id="KAB0792998.1"/>
    </source>
</evidence>
<sequence length="1095" mass="126185">MTGTVVEDAKSGRKYPGFRKNFVAYFAQYSDNTSIHGVRYLGQYARSIVERLSWFVVIGTSLYLCITLILATYDKWVASPVIVSFARSPTPIWQIPFPAVTVCPETKTLQRVYNYTHEYHRFHENPENMTEEERDRFDKISLVCNSHLHTVGDKFVNDSLFEVFRELAPPFEDVLWQCKWLNLNETCASLLTEVLTEEGVCFTFNMVGNEALYTKNAYQSATPSQFGIRSLEWSLETGYSDKLGKDTYPKRSIAAGQKACFSLLMTLYEPDMDYLCKGAVQGFKILLHNPAETPRVTQHYFRAPLNQEVVVVIKPDIMSTSEGLRGYTPNSRKCFFQNERQLTFFQMYTQKNCQVECLTNITLQYCGCVAFHMPRNETTKMCGPGSNLCLKQAEAEMNAREVDLERTHTDINERCNCLPSCTSLTYNAELSQADFNWPKVFEGFHVNFSEFPGVAMSRVMFFFKEQQFITSERNELYGITDFLSSCGGLLGLFIGFSALSILEIVYFLSLRLLGNLKNYGRQFWSGSAELINDESYKNDALLTMASIKTVAEEADEYEPPKCLKNLRWYFMEYCNNTSIHGFKYLGERRSSVEKLWWVIVLSCSLYFCVDFMTEAYHKWQRSPVIVSFATSETPIWNVPFPAITICPRTKAIKSKYNFTKVALLINENKENYSMWNEYNYMSMVCPSQLDLFVDNETAQYINREIINFLIEVHPTVNYSVVNCSWMGRNCDDKLMQYFVPTVTSEGVCFSFNMLDKDEIFTSHMTEDYSDRKFSERQPNSEWTLEEGYLDDATLKAFPRRTLIVGPNGGLDLTFMTLQSDLDYLCGDALQGYDVILHHPAQMPVAKAGYFRVGLNQDVVAAVKPNMMRTSDELQRYSAYDRNCYFVEDRKLRFFKVYNQQDCLIECLANFTLATCGCVEFYMPRDNLTSICGAKQRICVKYAGTKFLESEVSFQIENGEENEENLTKHTAPNCNCLQSCNSLSYDASISQSDWDWKKGKRIVSSKNETDGYNLSRLRIYFKDMQFITSQRNELYGKTDFFANCGGLLGLFTGFSIISLAEIVYFATLRFTCNFRKHGRHYWSGAKELMNDPKRHD</sequence>
<keyword evidence="8 12" id="KW-0406">Ion transport</keyword>
<dbReference type="Gene3D" id="2.60.470.10">
    <property type="entry name" value="Acid-sensing ion channels like domains"/>
    <property type="match status" value="2"/>
</dbReference>
<evidence type="ECO:0000256" key="3">
    <source>
        <dbReference type="ARBA" id="ARBA00022448"/>
    </source>
</evidence>
<dbReference type="Proteomes" id="UP000327044">
    <property type="component" value="Unassembled WGS sequence"/>
</dbReference>
<evidence type="ECO:0000313" key="15">
    <source>
        <dbReference type="Proteomes" id="UP000327044"/>
    </source>
</evidence>
<evidence type="ECO:0000256" key="9">
    <source>
        <dbReference type="ARBA" id="ARBA00023136"/>
    </source>
</evidence>
<protein>
    <recommendedName>
        <fullName evidence="16">Pickpocket protein 28</fullName>
    </recommendedName>
</protein>
<dbReference type="AlphaFoldDB" id="A0A5N4A6W1"/>
<keyword evidence="15" id="KW-1185">Reference proteome</keyword>
<dbReference type="Pfam" id="PF00858">
    <property type="entry name" value="ASC"/>
    <property type="match status" value="2"/>
</dbReference>
<evidence type="ECO:0000256" key="11">
    <source>
        <dbReference type="ARBA" id="ARBA00023303"/>
    </source>
</evidence>
<comment type="caution">
    <text evidence="14">The sequence shown here is derived from an EMBL/GenBank/DDBJ whole genome shotgun (WGS) entry which is preliminary data.</text>
</comment>
<evidence type="ECO:0000256" key="4">
    <source>
        <dbReference type="ARBA" id="ARBA00022461"/>
    </source>
</evidence>
<evidence type="ECO:0000256" key="2">
    <source>
        <dbReference type="ARBA" id="ARBA00007193"/>
    </source>
</evidence>
<dbReference type="PROSITE" id="PS01206">
    <property type="entry name" value="ASC"/>
    <property type="match status" value="1"/>
</dbReference>
<dbReference type="GO" id="GO:0015280">
    <property type="term" value="F:ligand-gated sodium channel activity"/>
    <property type="evidence" value="ECO:0007669"/>
    <property type="project" value="TreeGrafter"/>
</dbReference>
<dbReference type="PANTHER" id="PTHR11690:SF288">
    <property type="entry name" value="AMILORIDE-SENSITIVE NA+ CHANNEL-RELATED"/>
    <property type="match status" value="1"/>
</dbReference>
<dbReference type="GO" id="GO:0005886">
    <property type="term" value="C:plasma membrane"/>
    <property type="evidence" value="ECO:0007669"/>
    <property type="project" value="TreeGrafter"/>
</dbReference>
<feature type="transmembrane region" description="Helical" evidence="13">
    <location>
        <begin position="52"/>
        <end position="73"/>
    </location>
</feature>
<dbReference type="InterPro" id="IPR020903">
    <property type="entry name" value="ENaC_CS"/>
</dbReference>
<gene>
    <name evidence="14" type="ORF">PPYR_12618</name>
</gene>
<reference evidence="14 15" key="1">
    <citation type="journal article" date="2018" name="Elife">
        <title>Firefly genomes illuminate parallel origins of bioluminescence in beetles.</title>
        <authorList>
            <person name="Fallon T.R."/>
            <person name="Lower S.E."/>
            <person name="Chang C.H."/>
            <person name="Bessho-Uehara M."/>
            <person name="Martin G.J."/>
            <person name="Bewick A.J."/>
            <person name="Behringer M."/>
            <person name="Debat H.J."/>
            <person name="Wong I."/>
            <person name="Day J.C."/>
            <person name="Suvorov A."/>
            <person name="Silva C.J."/>
            <person name="Stanger-Hall K.F."/>
            <person name="Hall D.W."/>
            <person name="Schmitz R.J."/>
            <person name="Nelson D.R."/>
            <person name="Lewis S.M."/>
            <person name="Shigenobu S."/>
            <person name="Bybee S.M."/>
            <person name="Larracuente A.M."/>
            <person name="Oba Y."/>
            <person name="Weng J.K."/>
        </authorList>
    </citation>
    <scope>NUCLEOTIDE SEQUENCE [LARGE SCALE GENOMIC DNA]</scope>
    <source>
        <strain evidence="14">1611_PpyrPB1</strain>
        <tissue evidence="14">Whole body</tissue>
    </source>
</reference>
<evidence type="ECO:0000256" key="6">
    <source>
        <dbReference type="ARBA" id="ARBA00022989"/>
    </source>
</evidence>
<evidence type="ECO:0000256" key="13">
    <source>
        <dbReference type="SAM" id="Phobius"/>
    </source>
</evidence>
<evidence type="ECO:0000256" key="1">
    <source>
        <dbReference type="ARBA" id="ARBA00004141"/>
    </source>
</evidence>
<keyword evidence="11 12" id="KW-0407">Ion channel</keyword>
<comment type="subcellular location">
    <subcellularLocation>
        <location evidence="1">Membrane</location>
        <topology evidence="1">Multi-pass membrane protein</topology>
    </subcellularLocation>
</comment>
<keyword evidence="7" id="KW-0915">Sodium</keyword>
<name>A0A5N4A6W1_PHOPY</name>
<dbReference type="Gene3D" id="1.10.287.770">
    <property type="entry name" value="YojJ-like"/>
    <property type="match status" value="2"/>
</dbReference>
<dbReference type="EMBL" id="VVIM01000009">
    <property type="protein sequence ID" value="KAB0792998.1"/>
    <property type="molecule type" value="Genomic_DNA"/>
</dbReference>
<evidence type="ECO:0000256" key="10">
    <source>
        <dbReference type="ARBA" id="ARBA00023201"/>
    </source>
</evidence>
<keyword evidence="10 12" id="KW-0739">Sodium transport</keyword>
<keyword evidence="5 12" id="KW-0812">Transmembrane</keyword>
<evidence type="ECO:0000256" key="12">
    <source>
        <dbReference type="RuleBase" id="RU000679"/>
    </source>
</evidence>
<dbReference type="InterPro" id="IPR001873">
    <property type="entry name" value="ENaC"/>
</dbReference>
<organism evidence="14 15">
    <name type="scientific">Photinus pyralis</name>
    <name type="common">Common eastern firefly</name>
    <name type="synonym">Lampyris pyralis</name>
    <dbReference type="NCBI Taxonomy" id="7054"/>
    <lineage>
        <taxon>Eukaryota</taxon>
        <taxon>Metazoa</taxon>
        <taxon>Ecdysozoa</taxon>
        <taxon>Arthropoda</taxon>
        <taxon>Hexapoda</taxon>
        <taxon>Insecta</taxon>
        <taxon>Pterygota</taxon>
        <taxon>Neoptera</taxon>
        <taxon>Endopterygota</taxon>
        <taxon>Coleoptera</taxon>
        <taxon>Polyphaga</taxon>
        <taxon>Elateriformia</taxon>
        <taxon>Elateroidea</taxon>
        <taxon>Lampyridae</taxon>
        <taxon>Lampyrinae</taxon>
        <taxon>Photinus</taxon>
    </lineage>
</organism>
<keyword evidence="4 12" id="KW-0894">Sodium channel</keyword>
<keyword evidence="3 12" id="KW-0813">Transport</keyword>
<dbReference type="PANTHER" id="PTHR11690">
    <property type="entry name" value="AMILORIDE-SENSITIVE SODIUM CHANNEL-RELATED"/>
    <property type="match status" value="1"/>
</dbReference>
<evidence type="ECO:0000256" key="5">
    <source>
        <dbReference type="ARBA" id="ARBA00022692"/>
    </source>
</evidence>
<keyword evidence="9 13" id="KW-0472">Membrane</keyword>
<evidence type="ECO:0008006" key="16">
    <source>
        <dbReference type="Google" id="ProtNLM"/>
    </source>
</evidence>